<dbReference type="FunFam" id="2.130.10.10:FF:000121">
    <property type="entry name" value="U3 small nucleolar RNA-associated protein 18 homolog"/>
    <property type="match status" value="1"/>
</dbReference>
<evidence type="ECO:0000256" key="7">
    <source>
        <dbReference type="ARBA" id="ARBA00025767"/>
    </source>
</evidence>
<dbReference type="InterPro" id="IPR045161">
    <property type="entry name" value="Utp18"/>
</dbReference>
<comment type="function">
    <text evidence="8">Part of the small subunit (SSU) processome, first precursor of the small eukaryotic ribosomal subunit. During the assembly of the SSU processome in the nucleolus, many ribosome biogenesis factors, an RNA chaperone and ribosomal proteins associate with the nascent pre-rRNA and work in concert to generate RNA folding, modifications, rearrangements and cleavage as well as targeted degradation of pre-ribosomal RNA by the RNA exosome. Involved in nucleolar processing of pre-18S ribosomal RNA.</text>
</comment>
<feature type="region of interest" description="Disordered" evidence="11">
    <location>
        <begin position="55"/>
        <end position="84"/>
    </location>
</feature>
<comment type="subcellular location">
    <subcellularLocation>
        <location evidence="1">Nucleus</location>
        <location evidence="1">Nucleolus</location>
    </subcellularLocation>
</comment>
<dbReference type="SUPFAM" id="SSF50978">
    <property type="entry name" value="WD40 repeat-like"/>
    <property type="match status" value="1"/>
</dbReference>
<dbReference type="Proteomes" id="UP001461498">
    <property type="component" value="Unassembled WGS sequence"/>
</dbReference>
<name>A0AAW1CNF1_9HEMI</name>
<dbReference type="InterPro" id="IPR036322">
    <property type="entry name" value="WD40_repeat_dom_sf"/>
</dbReference>
<keyword evidence="5" id="KW-0677">Repeat</keyword>
<reference evidence="12 13" key="1">
    <citation type="submission" date="2022-12" db="EMBL/GenBank/DDBJ databases">
        <title>Chromosome-level genome assembly of true bugs.</title>
        <authorList>
            <person name="Ma L."/>
            <person name="Li H."/>
        </authorList>
    </citation>
    <scope>NUCLEOTIDE SEQUENCE [LARGE SCALE GENOMIC DNA]</scope>
    <source>
        <strain evidence="12">Lab_2022b</strain>
    </source>
</reference>
<dbReference type="InterPro" id="IPR001680">
    <property type="entry name" value="WD40_rpt"/>
</dbReference>
<sequence length="493" mass="54791">MDSSLEETGNRKRKYVSEKMKAKRKKHGSNVDNANKERLEKLVFGDPAYMLRNMGFGDPDSGVEDDGTHDSDTFSDTLASPPRVPAWIDEDDMQSFINDDAENQKKTQDVFKPGEFEKNLRRKFQSVYGEPSWAKLDKPREDPNQDDEDLELLRSCGNMLSKSSYLPKNNIDAKRLSSLNSETRNEGPIIKAVQFHPTSTVALVAGVSGCASIFQVDGQANPKLASIRFDRFPIRCARFSVDGSQFIVGSQYHSHFHVYDMIQASSLSIHTHHNMGQTNMKKFEVSPDGKLIAVVGRYGQIHLLSAKSKEWIGNLTMNGNVEAIAFDPDGTCLYSHGELGEVYMWDVNRRCLIGRFMDDGCLVGTSIGVSACGSYLAAGSSSGVVNVYDRRALLTRAERSPTPLKAIMNLVTPVSQLAFNHSSQLLAITSNEKENALKLVHLPSLTVYQNFPSFNTQLGRVQTVAFSPSSGYFSCGNNKSTAYLYRLKHFGNY</sequence>
<evidence type="ECO:0000256" key="6">
    <source>
        <dbReference type="ARBA" id="ARBA00023242"/>
    </source>
</evidence>
<evidence type="ECO:0000256" key="4">
    <source>
        <dbReference type="ARBA" id="ARBA00022574"/>
    </source>
</evidence>
<proteinExistence type="inferred from homology"/>
<keyword evidence="6" id="KW-0539">Nucleus</keyword>
<accession>A0AAW1CNF1</accession>
<organism evidence="12 13">
    <name type="scientific">Rhynocoris fuscipes</name>
    <dbReference type="NCBI Taxonomy" id="488301"/>
    <lineage>
        <taxon>Eukaryota</taxon>
        <taxon>Metazoa</taxon>
        <taxon>Ecdysozoa</taxon>
        <taxon>Arthropoda</taxon>
        <taxon>Hexapoda</taxon>
        <taxon>Insecta</taxon>
        <taxon>Pterygota</taxon>
        <taxon>Neoptera</taxon>
        <taxon>Paraneoptera</taxon>
        <taxon>Hemiptera</taxon>
        <taxon>Heteroptera</taxon>
        <taxon>Panheteroptera</taxon>
        <taxon>Cimicomorpha</taxon>
        <taxon>Reduviidae</taxon>
        <taxon>Harpactorinae</taxon>
        <taxon>Harpactorini</taxon>
        <taxon>Rhynocoris</taxon>
    </lineage>
</organism>
<dbReference type="Gene3D" id="2.130.10.10">
    <property type="entry name" value="YVTN repeat-like/Quinoprotein amine dehydrogenase"/>
    <property type="match status" value="1"/>
</dbReference>
<dbReference type="AlphaFoldDB" id="A0AAW1CNF1"/>
<dbReference type="InterPro" id="IPR015943">
    <property type="entry name" value="WD40/YVTN_repeat-like_dom_sf"/>
</dbReference>
<dbReference type="PANTHER" id="PTHR18359">
    <property type="entry name" value="WD-REPEAT PROTEIN-RELATED"/>
    <property type="match status" value="1"/>
</dbReference>
<gene>
    <name evidence="12" type="ORF">O3M35_002866</name>
</gene>
<dbReference type="PANTHER" id="PTHR18359:SF0">
    <property type="entry name" value="U3 SMALL NUCLEOLAR RNA-ASSOCIATED PROTEIN 18 HOMOLOG"/>
    <property type="match status" value="1"/>
</dbReference>
<dbReference type="SMART" id="SM00320">
    <property type="entry name" value="WD40"/>
    <property type="match status" value="7"/>
</dbReference>
<dbReference type="EMBL" id="JAPXFL010000011">
    <property type="protein sequence ID" value="KAK9499931.1"/>
    <property type="molecule type" value="Genomic_DNA"/>
</dbReference>
<dbReference type="GO" id="GO:0006364">
    <property type="term" value="P:rRNA processing"/>
    <property type="evidence" value="ECO:0007669"/>
    <property type="project" value="UniProtKB-KW"/>
</dbReference>
<evidence type="ECO:0000256" key="10">
    <source>
        <dbReference type="ARBA" id="ARBA00075773"/>
    </source>
</evidence>
<dbReference type="GO" id="GO:0034388">
    <property type="term" value="C:Pwp2p-containing subcomplex of 90S preribosome"/>
    <property type="evidence" value="ECO:0007669"/>
    <property type="project" value="TreeGrafter"/>
</dbReference>
<protein>
    <recommendedName>
        <fullName evidence="9">U3 small nucleolar RNA-associated protein 18 homolog</fullName>
    </recommendedName>
    <alternativeName>
        <fullName evidence="10">WD repeat-containing protein 50</fullName>
    </alternativeName>
</protein>
<evidence type="ECO:0000256" key="5">
    <source>
        <dbReference type="ARBA" id="ARBA00022737"/>
    </source>
</evidence>
<keyword evidence="2" id="KW-0698">rRNA processing</keyword>
<evidence type="ECO:0000313" key="12">
    <source>
        <dbReference type="EMBL" id="KAK9499931.1"/>
    </source>
</evidence>
<evidence type="ECO:0000256" key="1">
    <source>
        <dbReference type="ARBA" id="ARBA00004604"/>
    </source>
</evidence>
<evidence type="ECO:0000256" key="9">
    <source>
        <dbReference type="ARBA" id="ARBA00074442"/>
    </source>
</evidence>
<evidence type="ECO:0000256" key="3">
    <source>
        <dbReference type="ARBA" id="ARBA00022553"/>
    </source>
</evidence>
<feature type="region of interest" description="Disordered" evidence="11">
    <location>
        <begin position="1"/>
        <end position="34"/>
    </location>
</feature>
<evidence type="ECO:0000256" key="11">
    <source>
        <dbReference type="SAM" id="MobiDB-lite"/>
    </source>
</evidence>
<evidence type="ECO:0000313" key="13">
    <source>
        <dbReference type="Proteomes" id="UP001461498"/>
    </source>
</evidence>
<comment type="caution">
    <text evidence="12">The sequence shown here is derived from an EMBL/GenBank/DDBJ whole genome shotgun (WGS) entry which is preliminary data.</text>
</comment>
<comment type="similarity">
    <text evidence="7">Belongs to the WD repeat UTP18 family.</text>
</comment>
<keyword evidence="13" id="KW-1185">Reference proteome</keyword>
<keyword evidence="4" id="KW-0853">WD repeat</keyword>
<dbReference type="GO" id="GO:0032040">
    <property type="term" value="C:small-subunit processome"/>
    <property type="evidence" value="ECO:0007669"/>
    <property type="project" value="TreeGrafter"/>
</dbReference>
<dbReference type="EMBL" id="JAPXFL010000011">
    <property type="protein sequence ID" value="KAK9499930.1"/>
    <property type="molecule type" value="Genomic_DNA"/>
</dbReference>
<keyword evidence="3" id="KW-0597">Phosphoprotein</keyword>
<evidence type="ECO:0000256" key="8">
    <source>
        <dbReference type="ARBA" id="ARBA00058527"/>
    </source>
</evidence>
<evidence type="ECO:0000256" key="2">
    <source>
        <dbReference type="ARBA" id="ARBA00022552"/>
    </source>
</evidence>